<evidence type="ECO:0000313" key="3">
    <source>
        <dbReference type="Proteomes" id="UP000295757"/>
    </source>
</evidence>
<dbReference type="Gene3D" id="3.90.550.10">
    <property type="entry name" value="Spore Coat Polysaccharide Biosynthesis Protein SpsA, Chain A"/>
    <property type="match status" value="1"/>
</dbReference>
<dbReference type="EMBL" id="SOCN01000003">
    <property type="protein sequence ID" value="TDV23266.1"/>
    <property type="molecule type" value="Genomic_DNA"/>
</dbReference>
<dbReference type="RefSeq" id="WP_134111094.1">
    <property type="nucleotide sequence ID" value="NZ_SOCN01000003.1"/>
</dbReference>
<comment type="caution">
    <text evidence="2">The sequence shown here is derived from an EMBL/GenBank/DDBJ whole genome shotgun (WGS) entry which is preliminary data.</text>
</comment>
<dbReference type="InterPro" id="IPR001173">
    <property type="entry name" value="Glyco_trans_2-like"/>
</dbReference>
<feature type="domain" description="Glycosyltransferase 2-like" evidence="1">
    <location>
        <begin position="6"/>
        <end position="146"/>
    </location>
</feature>
<dbReference type="GO" id="GO:0016740">
    <property type="term" value="F:transferase activity"/>
    <property type="evidence" value="ECO:0007669"/>
    <property type="project" value="UniProtKB-KW"/>
</dbReference>
<dbReference type="AlphaFoldDB" id="A0A4R7UC17"/>
<reference evidence="2 3" key="1">
    <citation type="submission" date="2019-03" db="EMBL/GenBank/DDBJ databases">
        <title>Genomic Encyclopedia of Archaeal and Bacterial Type Strains, Phase II (KMG-II): from individual species to whole genera.</title>
        <authorList>
            <person name="Goeker M."/>
        </authorList>
    </citation>
    <scope>NUCLEOTIDE SEQUENCE [LARGE SCALE GENOMIC DNA]</scope>
    <source>
        <strain evidence="2 3">ATCC 35214</strain>
    </source>
</reference>
<accession>A0A4R7UC17</accession>
<proteinExistence type="predicted"/>
<name>A0A4R7UC17_9BACT</name>
<sequence>MKLSLISVMNDSKKDVEKYLKDLLEQDNQDFEIILCINKTNEEAEIINLIANYQLYFNDRLISIYNSKNSSYQYNLMSAFQIAKGDFVATLNTDVSLKKYYVNKMITAAVKYDVDVLEFRPRIIGSIRWKPKQRNNIEEPTLTAKSKNIIAYAYPFVFNKIFKKQLIKKILSYKPLNTNDTKMCVEINYILLLESKNYMYLNYGIYREFFESEIWFNSKRMLSSFDGIQKWITNSTSLEKYENELNYAKLYFFKLLLTAFLKETTILYRYVYQSEKKKIKETRTKMWLQKHYELIEKIEKEYQKNKFELINPYIHNKLNEVSLLLLDNKKLRKIGILSSLE</sequence>
<dbReference type="Pfam" id="PF00535">
    <property type="entry name" value="Glycos_transf_2"/>
    <property type="match status" value="1"/>
</dbReference>
<evidence type="ECO:0000313" key="2">
    <source>
        <dbReference type="EMBL" id="TDV23266.1"/>
    </source>
</evidence>
<protein>
    <submittedName>
        <fullName evidence="2">Glycosyl transferase family 2</fullName>
    </submittedName>
</protein>
<organism evidence="2 3">
    <name type="scientific">Mycoplasmopsis mustelae</name>
    <dbReference type="NCBI Taxonomy" id="171289"/>
    <lineage>
        <taxon>Bacteria</taxon>
        <taxon>Bacillati</taxon>
        <taxon>Mycoplasmatota</taxon>
        <taxon>Mycoplasmoidales</taxon>
        <taxon>Metamycoplasmataceae</taxon>
        <taxon>Mycoplasmopsis</taxon>
    </lineage>
</organism>
<keyword evidence="3" id="KW-1185">Reference proteome</keyword>
<keyword evidence="2" id="KW-0808">Transferase</keyword>
<dbReference type="InterPro" id="IPR029044">
    <property type="entry name" value="Nucleotide-diphossugar_trans"/>
</dbReference>
<dbReference type="OrthoDB" id="387866at2"/>
<gene>
    <name evidence="2" type="ORF">BCF59_0612</name>
</gene>
<evidence type="ECO:0000259" key="1">
    <source>
        <dbReference type="Pfam" id="PF00535"/>
    </source>
</evidence>
<dbReference type="Proteomes" id="UP000295757">
    <property type="component" value="Unassembled WGS sequence"/>
</dbReference>
<dbReference type="SUPFAM" id="SSF53448">
    <property type="entry name" value="Nucleotide-diphospho-sugar transferases"/>
    <property type="match status" value="1"/>
</dbReference>